<dbReference type="EMBL" id="FNNO01000001">
    <property type="protein sequence ID" value="SDW06500.1"/>
    <property type="molecule type" value="Genomic_DNA"/>
</dbReference>
<organism evidence="2 3">
    <name type="scientific">Hydrobacter penzbergensis</name>
    <dbReference type="NCBI Taxonomy" id="1235997"/>
    <lineage>
        <taxon>Bacteria</taxon>
        <taxon>Pseudomonadati</taxon>
        <taxon>Bacteroidota</taxon>
        <taxon>Chitinophagia</taxon>
        <taxon>Chitinophagales</taxon>
        <taxon>Chitinophagaceae</taxon>
        <taxon>Hydrobacter</taxon>
    </lineage>
</organism>
<sequence length="188" mass="21795">MDNEIIVSESHVISKIYLVRGQKVMLDRDLADIYGVETKRLNEQVKRNQERFPQNFMFQLTDQEVEILMSQIATSRLDEDTGWGGRRKLPYAFTEHGVLMLANVLKSARAVAVSIKIIDIFVRLREALLANQDMLLKLEQLDKKMSNIGHDVKMHDGEIETIFELIKEIMEERMRPKPRTPIGFKPQA</sequence>
<feature type="domain" description="KilA-N DNA-binding" evidence="1">
    <location>
        <begin position="14"/>
        <end position="104"/>
    </location>
</feature>
<dbReference type="Proteomes" id="UP000198711">
    <property type="component" value="Unassembled WGS sequence"/>
</dbReference>
<keyword evidence="3" id="KW-1185">Reference proteome</keyword>
<dbReference type="AlphaFoldDB" id="A0A8X8ID90"/>
<dbReference type="InterPro" id="IPR018873">
    <property type="entry name" value="KilA-N_DNA-bd_domain"/>
</dbReference>
<protein>
    <submittedName>
        <fullName evidence="2">ORF6N domain-containing protein</fullName>
    </submittedName>
</protein>
<proteinExistence type="predicted"/>
<name>A0A8X8ID90_9BACT</name>
<evidence type="ECO:0000259" key="1">
    <source>
        <dbReference type="Pfam" id="PF10543"/>
    </source>
</evidence>
<dbReference type="Pfam" id="PF10543">
    <property type="entry name" value="ORF6N"/>
    <property type="match status" value="1"/>
</dbReference>
<evidence type="ECO:0000313" key="3">
    <source>
        <dbReference type="Proteomes" id="UP000198711"/>
    </source>
</evidence>
<reference evidence="2 3" key="1">
    <citation type="submission" date="2016-10" db="EMBL/GenBank/DDBJ databases">
        <authorList>
            <person name="Varghese N."/>
            <person name="Submissions S."/>
        </authorList>
    </citation>
    <scope>NUCLEOTIDE SEQUENCE [LARGE SCALE GENOMIC DNA]</scope>
    <source>
        <strain evidence="2 3">DSM 25353</strain>
    </source>
</reference>
<evidence type="ECO:0000313" key="2">
    <source>
        <dbReference type="EMBL" id="SDW06500.1"/>
    </source>
</evidence>
<gene>
    <name evidence="2" type="ORF">SAMN05444410_101152</name>
</gene>
<dbReference type="RefSeq" id="WP_092721336.1">
    <property type="nucleotide sequence ID" value="NZ_FNNO01000001.1"/>
</dbReference>
<accession>A0A8X8ID90</accession>
<comment type="caution">
    <text evidence="2">The sequence shown here is derived from an EMBL/GenBank/DDBJ whole genome shotgun (WGS) entry which is preliminary data.</text>
</comment>